<feature type="chain" id="PRO_5043887709" evidence="2">
    <location>
        <begin position="25"/>
        <end position="255"/>
    </location>
</feature>
<feature type="non-terminal residue" evidence="3">
    <location>
        <position position="1"/>
    </location>
</feature>
<dbReference type="AlphaFoldDB" id="A0AAV5T215"/>
<dbReference type="EMBL" id="BTSX01000003">
    <property type="protein sequence ID" value="GMS88592.1"/>
    <property type="molecule type" value="Genomic_DNA"/>
</dbReference>
<accession>A0AAV5T215</accession>
<keyword evidence="4" id="KW-1185">Reference proteome</keyword>
<comment type="caution">
    <text evidence="3">The sequence shown here is derived from an EMBL/GenBank/DDBJ whole genome shotgun (WGS) entry which is preliminary data.</text>
</comment>
<evidence type="ECO:0000256" key="2">
    <source>
        <dbReference type="SAM" id="SignalP"/>
    </source>
</evidence>
<keyword evidence="2" id="KW-0732">Signal</keyword>
<name>A0AAV5T215_9BILA</name>
<proteinExistence type="predicted"/>
<feature type="compositionally biased region" description="Pro residues" evidence="1">
    <location>
        <begin position="245"/>
        <end position="255"/>
    </location>
</feature>
<dbReference type="PANTHER" id="PTHR34179:SF1">
    <property type="entry name" value="TUMOR PROTEIN P53-INDUCIBLE PROTEIN 13"/>
    <property type="match status" value="1"/>
</dbReference>
<organism evidence="3 4">
    <name type="scientific">Pristionchus entomophagus</name>
    <dbReference type="NCBI Taxonomy" id="358040"/>
    <lineage>
        <taxon>Eukaryota</taxon>
        <taxon>Metazoa</taxon>
        <taxon>Ecdysozoa</taxon>
        <taxon>Nematoda</taxon>
        <taxon>Chromadorea</taxon>
        <taxon>Rhabditida</taxon>
        <taxon>Rhabditina</taxon>
        <taxon>Diplogasteromorpha</taxon>
        <taxon>Diplogasteroidea</taxon>
        <taxon>Neodiplogasteridae</taxon>
        <taxon>Pristionchus</taxon>
    </lineage>
</organism>
<gene>
    <name evidence="3" type="ORF">PENTCL1PPCAC_10767</name>
</gene>
<evidence type="ECO:0000313" key="3">
    <source>
        <dbReference type="EMBL" id="GMS88592.1"/>
    </source>
</evidence>
<protein>
    <submittedName>
        <fullName evidence="3">Uncharacterized protein</fullName>
    </submittedName>
</protein>
<dbReference type="InterPro" id="IPR021454">
    <property type="entry name" value="DUF3105"/>
</dbReference>
<dbReference type="Pfam" id="PF11303">
    <property type="entry name" value="DUF3105"/>
    <property type="match status" value="1"/>
</dbReference>
<feature type="signal peptide" evidence="2">
    <location>
        <begin position="1"/>
        <end position="24"/>
    </location>
</feature>
<evidence type="ECO:0000313" key="4">
    <source>
        <dbReference type="Proteomes" id="UP001432027"/>
    </source>
</evidence>
<dbReference type="Proteomes" id="UP001432027">
    <property type="component" value="Unassembled WGS sequence"/>
</dbReference>
<feature type="region of interest" description="Disordered" evidence="1">
    <location>
        <begin position="231"/>
        <end position="255"/>
    </location>
</feature>
<evidence type="ECO:0000256" key="1">
    <source>
        <dbReference type="SAM" id="MobiDB-lite"/>
    </source>
</evidence>
<dbReference type="GO" id="GO:0005737">
    <property type="term" value="C:cytoplasm"/>
    <property type="evidence" value="ECO:0007669"/>
    <property type="project" value="TreeGrafter"/>
</dbReference>
<reference evidence="3" key="1">
    <citation type="submission" date="2023-10" db="EMBL/GenBank/DDBJ databases">
        <title>Genome assembly of Pristionchus species.</title>
        <authorList>
            <person name="Yoshida K."/>
            <person name="Sommer R.J."/>
        </authorList>
    </citation>
    <scope>NUCLEOTIDE SEQUENCE</scope>
    <source>
        <strain evidence="3">RS0144</strain>
    </source>
</reference>
<sequence>GMAEWPPSLLPLLFLLSLPLQGESYMGAMMGVLNECDDGQQNLEVDWDPDDFSQFTCPTHWSYAVRDEVDSIYFALPDFNARKDVVGHKCMNETISYNDTIPLRGDHRPNWPVYGEYLYVPPQRWLHNLEHGSIILLYHPCVNEDELGKLRVLVTGCVYRHIITPCNKLTEERPLALVAWGARLTMSRVDEKSVVKFIRRHAHIAPEDISRNGKYTLHLIHPSKVISSKKDLELCPTHPRMPDDPTVPPPPPEEE</sequence>
<dbReference type="PANTHER" id="PTHR34179">
    <property type="entry name" value="TUMOR PROTEIN P53-INDUCIBLE PROTEIN 13"/>
    <property type="match status" value="1"/>
</dbReference>